<protein>
    <submittedName>
        <fullName evidence="2">Uncharacterized protein</fullName>
    </submittedName>
</protein>
<accession>A0AAD7K622</accession>
<evidence type="ECO:0000313" key="3">
    <source>
        <dbReference type="Proteomes" id="UP001215598"/>
    </source>
</evidence>
<gene>
    <name evidence="2" type="ORF">B0H16DRAFT_1712470</name>
</gene>
<evidence type="ECO:0000256" key="1">
    <source>
        <dbReference type="SAM" id="MobiDB-lite"/>
    </source>
</evidence>
<proteinExistence type="predicted"/>
<keyword evidence="3" id="KW-1185">Reference proteome</keyword>
<organism evidence="2 3">
    <name type="scientific">Mycena metata</name>
    <dbReference type="NCBI Taxonomy" id="1033252"/>
    <lineage>
        <taxon>Eukaryota</taxon>
        <taxon>Fungi</taxon>
        <taxon>Dikarya</taxon>
        <taxon>Basidiomycota</taxon>
        <taxon>Agaricomycotina</taxon>
        <taxon>Agaricomycetes</taxon>
        <taxon>Agaricomycetidae</taxon>
        <taxon>Agaricales</taxon>
        <taxon>Marasmiineae</taxon>
        <taxon>Mycenaceae</taxon>
        <taxon>Mycena</taxon>
    </lineage>
</organism>
<feature type="region of interest" description="Disordered" evidence="1">
    <location>
        <begin position="722"/>
        <end position="756"/>
    </location>
</feature>
<comment type="caution">
    <text evidence="2">The sequence shown here is derived from an EMBL/GenBank/DDBJ whole genome shotgun (WGS) entry which is preliminary data.</text>
</comment>
<sequence length="756" mass="82418">MGGPGLPKRLPDLRVQLEHAFSERFSTSVVASPVMGGPGLPKRLPDLKAQLGHAFSERFSTSAIASPVMGGPGLPKRLPDLRVQLEHAFSERFSTSVVASPVMGGPGLPKRLPNLRVQLEHAFRMEDLIVFEDVPTVPSPTPPAAVQRTQTATAESMQINYQPIDIDPQNLPTSPPPITVPHPIPKELQVLVDAYIHNIPVLCIASNACMTEAWSAALPGEVEFAYLGFHTVVGVQEVRIPQLNEAPAPGDLSGRVKWEFKLQWSPGGEEELGLPSDTLEAEVAAPWWLPQSTRTENVVAEPSSPSNFPDDDLSAPEYKRQRLRSPNYAFKDTPIAHRCPSILPLHLLVPHNDDTELGFGPIEERRGWYCEECGKLNRVMQMRHRRCSSLLCRSKKSEWAVGGYSLPLESIRSPQDKMPVYLPTTTLPLAVSQPTHVVWPDGMSVLHYALGVRASTVGALGSEQSTKRAWGPAGEIFAKLIFTGNAPSLQLDATELLDSIQTGCELVREAIDSPYFSHTVAVDLDTPRPTCLGRAGEVIAKSVKKYLCAENQEMSIHRLFVKGWVDSGSRGTDFLSIGGSGNCAAIMCLGHGLTLKIYPKSYEHPSIGMNDLVLIKMEEDVADGVNVIPPDPQLPDPAEIVLVDGTKPRKPRKLKVEPISKDAQLPSLTELPTANPQPPVPAEIALVDGKKPRKPRKLKAEPLAAELPTADLQPVENAVVEGKKVRKRRKNAEPISEDPQLLSVAELPTADPQPLV</sequence>
<name>A0AAD7K622_9AGAR</name>
<reference evidence="2" key="1">
    <citation type="submission" date="2023-03" db="EMBL/GenBank/DDBJ databases">
        <title>Massive genome expansion in bonnet fungi (Mycena s.s.) driven by repeated elements and novel gene families across ecological guilds.</title>
        <authorList>
            <consortium name="Lawrence Berkeley National Laboratory"/>
            <person name="Harder C.B."/>
            <person name="Miyauchi S."/>
            <person name="Viragh M."/>
            <person name="Kuo A."/>
            <person name="Thoen E."/>
            <person name="Andreopoulos B."/>
            <person name="Lu D."/>
            <person name="Skrede I."/>
            <person name="Drula E."/>
            <person name="Henrissat B."/>
            <person name="Morin E."/>
            <person name="Kohler A."/>
            <person name="Barry K."/>
            <person name="LaButti K."/>
            <person name="Morin E."/>
            <person name="Salamov A."/>
            <person name="Lipzen A."/>
            <person name="Mereny Z."/>
            <person name="Hegedus B."/>
            <person name="Baldrian P."/>
            <person name="Stursova M."/>
            <person name="Weitz H."/>
            <person name="Taylor A."/>
            <person name="Grigoriev I.V."/>
            <person name="Nagy L.G."/>
            <person name="Martin F."/>
            <person name="Kauserud H."/>
        </authorList>
    </citation>
    <scope>NUCLEOTIDE SEQUENCE</scope>
    <source>
        <strain evidence="2">CBHHK182m</strain>
    </source>
</reference>
<dbReference type="AlphaFoldDB" id="A0AAD7K622"/>
<dbReference type="Proteomes" id="UP001215598">
    <property type="component" value="Unassembled WGS sequence"/>
</dbReference>
<feature type="non-terminal residue" evidence="2">
    <location>
        <position position="756"/>
    </location>
</feature>
<evidence type="ECO:0000313" key="2">
    <source>
        <dbReference type="EMBL" id="KAJ7777469.1"/>
    </source>
</evidence>
<dbReference type="EMBL" id="JARKIB010000008">
    <property type="protein sequence ID" value="KAJ7777469.1"/>
    <property type="molecule type" value="Genomic_DNA"/>
</dbReference>
<feature type="region of interest" description="Disordered" evidence="1">
    <location>
        <begin position="669"/>
        <end position="701"/>
    </location>
</feature>